<gene>
    <name evidence="4" type="ORF">M0812_23818</name>
</gene>
<keyword evidence="4" id="KW-0378">Hydrolase</keyword>
<dbReference type="FunFam" id="3.30.830.10:FF:000015">
    <property type="entry name" value="Putative zinc metalloprotease"/>
    <property type="match status" value="1"/>
</dbReference>
<accession>A0AAV7YHQ8</accession>
<protein>
    <submittedName>
        <fullName evidence="4">Presequence protease</fullName>
    </submittedName>
</protein>
<dbReference type="EMBL" id="JANTQA010000057">
    <property type="protein sequence ID" value="KAJ3428495.1"/>
    <property type="molecule type" value="Genomic_DNA"/>
</dbReference>
<dbReference type="AlphaFoldDB" id="A0AAV7YHQ8"/>
<evidence type="ECO:0000259" key="2">
    <source>
        <dbReference type="Pfam" id="PF00675"/>
    </source>
</evidence>
<dbReference type="InterPro" id="IPR011765">
    <property type="entry name" value="Pept_M16_N"/>
</dbReference>
<feature type="domain" description="Peptidase M16 C-terminal" evidence="3">
    <location>
        <begin position="195"/>
        <end position="388"/>
    </location>
</feature>
<dbReference type="PANTHER" id="PTHR43016:SF16">
    <property type="entry name" value="METALLOPROTEASE, PUTATIVE (AFU_ORTHOLOGUE AFUA_4G07610)-RELATED"/>
    <property type="match status" value="1"/>
</dbReference>
<dbReference type="GO" id="GO:0046872">
    <property type="term" value="F:metal ion binding"/>
    <property type="evidence" value="ECO:0007669"/>
    <property type="project" value="InterPro"/>
</dbReference>
<dbReference type="Gene3D" id="3.30.830.10">
    <property type="entry name" value="Metalloenzyme, LuxS/M16 peptidase-like"/>
    <property type="match status" value="4"/>
</dbReference>
<feature type="coiled-coil region" evidence="1">
    <location>
        <begin position="475"/>
        <end position="503"/>
    </location>
</feature>
<dbReference type="FunFam" id="3.30.830.10:FF:000031">
    <property type="entry name" value="Putative zinc metalloprotease"/>
    <property type="match status" value="1"/>
</dbReference>
<dbReference type="PANTHER" id="PTHR43016">
    <property type="entry name" value="PRESEQUENCE PROTEASE"/>
    <property type="match status" value="1"/>
</dbReference>
<reference evidence="4" key="1">
    <citation type="submission" date="2022-08" db="EMBL/GenBank/DDBJ databases">
        <title>Novel sulphate-reducing endosymbionts in the free-living metamonad Anaeramoeba.</title>
        <authorList>
            <person name="Jerlstrom-Hultqvist J."/>
            <person name="Cepicka I."/>
            <person name="Gallot-Lavallee L."/>
            <person name="Salas-Leiva D."/>
            <person name="Curtis B.A."/>
            <person name="Zahonova K."/>
            <person name="Pipaliya S."/>
            <person name="Dacks J."/>
            <person name="Roger A.J."/>
        </authorList>
    </citation>
    <scope>NUCLEOTIDE SEQUENCE</scope>
    <source>
        <strain evidence="4">Busselton2</strain>
    </source>
</reference>
<dbReference type="GO" id="GO:0006508">
    <property type="term" value="P:proteolysis"/>
    <property type="evidence" value="ECO:0007669"/>
    <property type="project" value="UniProtKB-KW"/>
</dbReference>
<dbReference type="Pfam" id="PF05193">
    <property type="entry name" value="Peptidase_M16_C"/>
    <property type="match status" value="1"/>
</dbReference>
<name>A0AAV7YHQ8_9EUKA</name>
<sequence length="1032" mass="119200">MSKQFSHWETVVEIPLENNYKVTRYHSKKTQLKVSIIDIPTPIVNGYFVLGTEANDDYGCPHVLEHMIFLGSEEYPYKGIIDSIANRCLGTGTNAWTATDHTAYTVSTAGTEGFLNILPVFIDHILFPTLTEDGFKTEIHHIDENGEDNGVVYNEMKGTENTPESLTYHALTRMIFKNASFASETGGKVSDLRNLKLETVKEFHEKYYRSSNLELIITGKIQPEEIFERLGKIENKIISKQEGALYKNDTSQPNEISERPFSTRVPKFLKSEEKTIVFPEDDEESTGLVSISQRIGKYSDFELTNSMIILWSYLTSSTISPLQQALVEIEDPYCTIIDYSFLEFSETASLISFEGVPKKKLKLIQEKFFEILNKELDKGIDLERIRIIIKNSKLKYLKLFETSPQSLIVNELIKDFLYGNQANDYFELQETLRVIEITDNLIAKPQDYWNNLLNDKIINEPHATVISEPSKEKSTQDQTMEKERLLKQKEELGEERLEELQRKLKNSIKINNIEAPKEVLLEFQIPNVNKIELISIPFQINEELNKNYFDHTMSKKLYNHLKLTKINNNDTSNTTLPIWSQFDHINSLFVTIRVIIDTTDLPPQYRKYLSLYKEISFKSPIVRNNKIIEQEQFIKELEKDTIDYSTQIGFYGNSNFVTGSFGQYLIFKVSGEISKYQLLIDYLKENIWNTFFTAEKLKIAAQNLIIDVDTFKRNGISIALESLRYKIFNKEKSNHVATNFMLQQKFLTDFLKQLDENEEETIQEFTKFRDLLVSNLTNFKIQVTSNLFKIENPKLPWEGGDTMQTTIKKRKQRKELIEKKKNVIIGLGSVDSGFSAHGTNSISSYSDEYYPALMVAIEYLSSMNGFIWKRIRGQGLAYGAGILSRPEHGNLYFYLYRSGNPVLANKEALQILENLINGKFEFDEDEIDSAKSSLFSSVIKKVETASEASFECLIDYFRNIPNFGKKLLNKIQKVNKEDMIYVLKKYLIQLFDNETNVVLIVNPLKVEETVKGLKEIGQETQQIESLEKFYLD</sequence>
<comment type="caution">
    <text evidence="4">The sequence shown here is derived from an EMBL/GenBank/DDBJ whole genome shotgun (WGS) entry which is preliminary data.</text>
</comment>
<keyword evidence="4" id="KW-0645">Protease</keyword>
<dbReference type="Pfam" id="PF00675">
    <property type="entry name" value="Peptidase_M16"/>
    <property type="match status" value="1"/>
</dbReference>
<evidence type="ECO:0000313" key="5">
    <source>
        <dbReference type="Proteomes" id="UP001146793"/>
    </source>
</evidence>
<keyword evidence="1" id="KW-0175">Coiled coil</keyword>
<evidence type="ECO:0000256" key="1">
    <source>
        <dbReference type="SAM" id="Coils"/>
    </source>
</evidence>
<dbReference type="Proteomes" id="UP001146793">
    <property type="component" value="Unassembled WGS sequence"/>
</dbReference>
<evidence type="ECO:0000259" key="3">
    <source>
        <dbReference type="Pfam" id="PF05193"/>
    </source>
</evidence>
<feature type="domain" description="Peptidase M16 N-terminal" evidence="2">
    <location>
        <begin position="53"/>
        <end position="145"/>
    </location>
</feature>
<proteinExistence type="predicted"/>
<dbReference type="InterPro" id="IPR007863">
    <property type="entry name" value="Peptidase_M16_C"/>
</dbReference>
<dbReference type="SUPFAM" id="SSF63411">
    <property type="entry name" value="LuxS/MPP-like metallohydrolase"/>
    <property type="match status" value="4"/>
</dbReference>
<organism evidence="4 5">
    <name type="scientific">Anaeramoeba flamelloides</name>
    <dbReference type="NCBI Taxonomy" id="1746091"/>
    <lineage>
        <taxon>Eukaryota</taxon>
        <taxon>Metamonada</taxon>
        <taxon>Anaeramoebidae</taxon>
        <taxon>Anaeramoeba</taxon>
    </lineage>
</organism>
<dbReference type="InterPro" id="IPR011249">
    <property type="entry name" value="Metalloenz_LuxS/M16"/>
</dbReference>
<evidence type="ECO:0000313" key="4">
    <source>
        <dbReference type="EMBL" id="KAJ3428495.1"/>
    </source>
</evidence>
<dbReference type="GO" id="GO:0008233">
    <property type="term" value="F:peptidase activity"/>
    <property type="evidence" value="ECO:0007669"/>
    <property type="project" value="UniProtKB-KW"/>
</dbReference>